<evidence type="ECO:0000313" key="1">
    <source>
        <dbReference type="EMBL" id="EMS53817.1"/>
    </source>
</evidence>
<name>M7Z1L3_TRIUA</name>
<organism evidence="1">
    <name type="scientific">Triticum urartu</name>
    <name type="common">Red wild einkorn</name>
    <name type="synonym">Crithodium urartu</name>
    <dbReference type="NCBI Taxonomy" id="4572"/>
    <lineage>
        <taxon>Eukaryota</taxon>
        <taxon>Viridiplantae</taxon>
        <taxon>Streptophyta</taxon>
        <taxon>Embryophyta</taxon>
        <taxon>Tracheophyta</taxon>
        <taxon>Spermatophyta</taxon>
        <taxon>Magnoliopsida</taxon>
        <taxon>Liliopsida</taxon>
        <taxon>Poales</taxon>
        <taxon>Poaceae</taxon>
        <taxon>BOP clade</taxon>
        <taxon>Pooideae</taxon>
        <taxon>Triticodae</taxon>
        <taxon>Triticeae</taxon>
        <taxon>Triticinae</taxon>
        <taxon>Triticum</taxon>
    </lineage>
</organism>
<dbReference type="EMBL" id="KD189499">
    <property type="protein sequence ID" value="EMS53817.1"/>
    <property type="molecule type" value="Genomic_DNA"/>
</dbReference>
<reference evidence="1" key="1">
    <citation type="journal article" date="2013" name="Nature">
        <title>Draft genome of the wheat A-genome progenitor Triticum urartu.</title>
        <authorList>
            <person name="Ling H.Q."/>
            <person name="Zhao S."/>
            <person name="Liu D."/>
            <person name="Wang J."/>
            <person name="Sun H."/>
            <person name="Zhang C."/>
            <person name="Fan H."/>
            <person name="Li D."/>
            <person name="Dong L."/>
            <person name="Tao Y."/>
            <person name="Gao C."/>
            <person name="Wu H."/>
            <person name="Li Y."/>
            <person name="Cui Y."/>
            <person name="Guo X."/>
            <person name="Zheng S."/>
            <person name="Wang B."/>
            <person name="Yu K."/>
            <person name="Liang Q."/>
            <person name="Yang W."/>
            <person name="Lou X."/>
            <person name="Chen J."/>
            <person name="Feng M."/>
            <person name="Jian J."/>
            <person name="Zhang X."/>
            <person name="Luo G."/>
            <person name="Jiang Y."/>
            <person name="Liu J."/>
            <person name="Wang Z."/>
            <person name="Sha Y."/>
            <person name="Zhang B."/>
            <person name="Wu H."/>
            <person name="Tang D."/>
            <person name="Shen Q."/>
            <person name="Xue P."/>
            <person name="Zou S."/>
            <person name="Wang X."/>
            <person name="Liu X."/>
            <person name="Wang F."/>
            <person name="Yang Y."/>
            <person name="An X."/>
            <person name="Dong Z."/>
            <person name="Zhang K."/>
            <person name="Zhang X."/>
            <person name="Luo M.C."/>
            <person name="Dvorak J."/>
            <person name="Tong Y."/>
            <person name="Wang J."/>
            <person name="Yang H."/>
            <person name="Li Z."/>
            <person name="Wang D."/>
            <person name="Zhang A."/>
            <person name="Wang J."/>
        </authorList>
    </citation>
    <scope>NUCLEOTIDE SEQUENCE</scope>
</reference>
<proteinExistence type="predicted"/>
<gene>
    <name evidence="1" type="ORF">TRIUR3_29840</name>
</gene>
<protein>
    <submittedName>
        <fullName evidence="1">Uncharacterized protein</fullName>
    </submittedName>
</protein>
<dbReference type="AlphaFoldDB" id="M7Z1L3"/>
<sequence length="187" mass="20718">MCSALLLRLLPGLDLPPCVPTRSTKLPNGVCVASEDAPVAPISPLLLPSDESIADGGHRVRAHVHPDLTGSRTWISIFGSSVLMKPACEDAGQENRRNVDLKTEEKQASLVQERFEVDIKELHEKIDTSTYSKNENDFTCARIGWMNVGVETDPQDRTQLQISPSGAELFYISLPPFSSCHYSWYCF</sequence>
<accession>M7Z1L3</accession>